<evidence type="ECO:0000313" key="1">
    <source>
        <dbReference type="EMBL" id="EMS53543.1"/>
    </source>
</evidence>
<gene>
    <name evidence="1" type="ORF">TRIUR3_28794</name>
</gene>
<protein>
    <submittedName>
        <fullName evidence="1">Uncharacterized protein</fullName>
    </submittedName>
</protein>
<dbReference type="EMBL" id="KD193164">
    <property type="protein sequence ID" value="EMS53543.1"/>
    <property type="molecule type" value="Genomic_DNA"/>
</dbReference>
<name>M7YSC3_TRIUA</name>
<proteinExistence type="predicted"/>
<dbReference type="AlphaFoldDB" id="M7YSC3"/>
<reference evidence="1" key="1">
    <citation type="journal article" date="2013" name="Nature">
        <title>Draft genome of the wheat A-genome progenitor Triticum urartu.</title>
        <authorList>
            <person name="Ling H.Q."/>
            <person name="Zhao S."/>
            <person name="Liu D."/>
            <person name="Wang J."/>
            <person name="Sun H."/>
            <person name="Zhang C."/>
            <person name="Fan H."/>
            <person name="Li D."/>
            <person name="Dong L."/>
            <person name="Tao Y."/>
            <person name="Gao C."/>
            <person name="Wu H."/>
            <person name="Li Y."/>
            <person name="Cui Y."/>
            <person name="Guo X."/>
            <person name="Zheng S."/>
            <person name="Wang B."/>
            <person name="Yu K."/>
            <person name="Liang Q."/>
            <person name="Yang W."/>
            <person name="Lou X."/>
            <person name="Chen J."/>
            <person name="Feng M."/>
            <person name="Jian J."/>
            <person name="Zhang X."/>
            <person name="Luo G."/>
            <person name="Jiang Y."/>
            <person name="Liu J."/>
            <person name="Wang Z."/>
            <person name="Sha Y."/>
            <person name="Zhang B."/>
            <person name="Wu H."/>
            <person name="Tang D."/>
            <person name="Shen Q."/>
            <person name="Xue P."/>
            <person name="Zou S."/>
            <person name="Wang X."/>
            <person name="Liu X."/>
            <person name="Wang F."/>
            <person name="Yang Y."/>
            <person name="An X."/>
            <person name="Dong Z."/>
            <person name="Zhang K."/>
            <person name="Zhang X."/>
            <person name="Luo M.C."/>
            <person name="Dvorak J."/>
            <person name="Tong Y."/>
            <person name="Wang J."/>
            <person name="Yang H."/>
            <person name="Li Z."/>
            <person name="Wang D."/>
            <person name="Zhang A."/>
            <person name="Wang J."/>
        </authorList>
    </citation>
    <scope>NUCLEOTIDE SEQUENCE</scope>
</reference>
<accession>M7YSC3</accession>
<organism evidence="1">
    <name type="scientific">Triticum urartu</name>
    <name type="common">Red wild einkorn</name>
    <name type="synonym">Crithodium urartu</name>
    <dbReference type="NCBI Taxonomy" id="4572"/>
    <lineage>
        <taxon>Eukaryota</taxon>
        <taxon>Viridiplantae</taxon>
        <taxon>Streptophyta</taxon>
        <taxon>Embryophyta</taxon>
        <taxon>Tracheophyta</taxon>
        <taxon>Spermatophyta</taxon>
        <taxon>Magnoliopsida</taxon>
        <taxon>Liliopsida</taxon>
        <taxon>Poales</taxon>
        <taxon>Poaceae</taxon>
        <taxon>BOP clade</taxon>
        <taxon>Pooideae</taxon>
        <taxon>Triticodae</taxon>
        <taxon>Triticeae</taxon>
        <taxon>Triticinae</taxon>
        <taxon>Triticum</taxon>
    </lineage>
</organism>
<sequence>MADAVDKRWELLKPWPSEGESRRARREQQPWQVSKRRTIGQGVFGFREIVGEEFMTMFLSVFSRMVQRLYQDGVAIRVPITMHAMLELLKNATKLYQLILETEKHQAGLLAEEMHMWALSAGQVQKQINCLYLHKQQRENVRELSKKMVLEA</sequence>